<dbReference type="PANTHER" id="PTHR46496">
    <property type="match status" value="1"/>
</dbReference>
<dbReference type="InterPro" id="IPR036188">
    <property type="entry name" value="FAD/NAD-bd_sf"/>
</dbReference>
<feature type="transmembrane region" description="Helical" evidence="6">
    <location>
        <begin position="47"/>
        <end position="69"/>
    </location>
</feature>
<organism evidence="8 9">
    <name type="scientific">Streptomyces leeuwenhoekii</name>
    <dbReference type="NCBI Taxonomy" id="1437453"/>
    <lineage>
        <taxon>Bacteria</taxon>
        <taxon>Bacillati</taxon>
        <taxon>Actinomycetota</taxon>
        <taxon>Actinomycetes</taxon>
        <taxon>Kitasatosporales</taxon>
        <taxon>Streptomycetaceae</taxon>
        <taxon>Streptomyces</taxon>
    </lineage>
</organism>
<evidence type="ECO:0000256" key="3">
    <source>
        <dbReference type="ARBA" id="ARBA00022827"/>
    </source>
</evidence>
<evidence type="ECO:0000256" key="5">
    <source>
        <dbReference type="SAM" id="MobiDB-lite"/>
    </source>
</evidence>
<keyword evidence="6" id="KW-0472">Membrane</keyword>
<dbReference type="InterPro" id="IPR002938">
    <property type="entry name" value="FAD-bd"/>
</dbReference>
<evidence type="ECO:0000256" key="4">
    <source>
        <dbReference type="ARBA" id="ARBA00023002"/>
    </source>
</evidence>
<dbReference type="SUPFAM" id="SSF51905">
    <property type="entry name" value="FAD/NAD(P)-binding domain"/>
    <property type="match status" value="1"/>
</dbReference>
<dbReference type="KEGG" id="sle:sle_03650"/>
<keyword evidence="6" id="KW-0812">Transmembrane</keyword>
<dbReference type="RefSeq" id="WP_047121458.1">
    <property type="nucleotide sequence ID" value="NZ_AZSD01000515.1"/>
</dbReference>
<dbReference type="GO" id="GO:0016491">
    <property type="term" value="F:oxidoreductase activity"/>
    <property type="evidence" value="ECO:0007669"/>
    <property type="project" value="UniProtKB-KW"/>
</dbReference>
<dbReference type="Proteomes" id="UP000035016">
    <property type="component" value="Chromosome Chromosome"/>
</dbReference>
<evidence type="ECO:0000256" key="2">
    <source>
        <dbReference type="ARBA" id="ARBA00022630"/>
    </source>
</evidence>
<dbReference type="AlphaFoldDB" id="A0A0F7VQV3"/>
<evidence type="ECO:0000313" key="8">
    <source>
        <dbReference type="EMBL" id="CQR59827.1"/>
    </source>
</evidence>
<gene>
    <name evidence="8" type="primary">sle_03650</name>
</gene>
<accession>A0A0F7VQV3</accession>
<feature type="domain" description="FAD-binding" evidence="7">
    <location>
        <begin position="13"/>
        <end position="350"/>
    </location>
</feature>
<keyword evidence="2" id="KW-0285">Flavoprotein</keyword>
<feature type="transmembrane region" description="Helical" evidence="6">
    <location>
        <begin position="15"/>
        <end position="35"/>
    </location>
</feature>
<dbReference type="EMBL" id="LN831790">
    <property type="protein sequence ID" value="CQR59827.1"/>
    <property type="molecule type" value="Genomic_DNA"/>
</dbReference>
<dbReference type="Pfam" id="PF01494">
    <property type="entry name" value="FAD_binding_3"/>
    <property type="match status" value="1"/>
</dbReference>
<reference evidence="8 9" key="1">
    <citation type="submission" date="2015-02" db="EMBL/GenBank/DDBJ databases">
        <authorList>
            <person name="Gomez-Escribano P.J."/>
        </authorList>
    </citation>
    <scope>NUCLEOTIDE SEQUENCE [LARGE SCALE GENOMIC DNA]</scope>
    <source>
        <strain evidence="9">C34 (DSM 42122 / NRRL B-24963)</strain>
    </source>
</reference>
<protein>
    <submittedName>
        <fullName evidence="8">3-hydroxybenzoate 6-hydroxylase 1</fullName>
    </submittedName>
</protein>
<evidence type="ECO:0000256" key="1">
    <source>
        <dbReference type="ARBA" id="ARBA00001974"/>
    </source>
</evidence>
<comment type="cofactor">
    <cofactor evidence="1">
        <name>FAD</name>
        <dbReference type="ChEBI" id="CHEBI:57692"/>
    </cofactor>
</comment>
<evidence type="ECO:0000259" key="7">
    <source>
        <dbReference type="Pfam" id="PF01494"/>
    </source>
</evidence>
<evidence type="ECO:0000256" key="6">
    <source>
        <dbReference type="SAM" id="Phobius"/>
    </source>
</evidence>
<keyword evidence="4" id="KW-0560">Oxidoreductase</keyword>
<keyword evidence="3" id="KW-0274">FAD</keyword>
<proteinExistence type="predicted"/>
<sequence>MTPTTHETTSPRLPVIIAGAGIGGLSAAIALRRVGVPVRIYERASRLGAAGSGLSVMSNAVAALASLGIDLHLSKRGQDIETFRVLDETGNLIREQPLKAVTDALGVPSVCVTRADLQDALLAEAEGTPLALGHAVAGYEPDPDGVTVRFGNGTSVRGSALIGADGFHSAVRRRLVGPEESRDSGYISWLAVTRFARPRLPAGYVGHYWGAGRRFGLIDVGQGRYYWWGTKNMPAERSRRWDGDKAEILATYAGWAEEVCDIVRATPMETVLAVPSHDRPFLERWGEGPVTLLGDAAHPMLTSLGQGSAMAIEDAVVLAGCLGAAPDDPATAFRRYEDLRRERVRAVVAASRSVSEMEQLEDPVARRRRDETLRHADESGLREQIEALLRWPPSPPA</sequence>
<keyword evidence="6" id="KW-1133">Transmembrane helix</keyword>
<dbReference type="GO" id="GO:0071949">
    <property type="term" value="F:FAD binding"/>
    <property type="evidence" value="ECO:0007669"/>
    <property type="project" value="InterPro"/>
</dbReference>
<evidence type="ECO:0000313" key="9">
    <source>
        <dbReference type="Proteomes" id="UP000035016"/>
    </source>
</evidence>
<name>A0A0F7VQV3_STRLW</name>
<dbReference type="PANTHER" id="PTHR46496:SF1">
    <property type="entry name" value="ZEAXANTHIN EPOXIDASE, CHLOROPLASTIC"/>
    <property type="match status" value="1"/>
</dbReference>
<dbReference type="PRINTS" id="PR00420">
    <property type="entry name" value="RNGMNOXGNASE"/>
</dbReference>
<dbReference type="Gene3D" id="3.50.50.60">
    <property type="entry name" value="FAD/NAD(P)-binding domain"/>
    <property type="match status" value="1"/>
</dbReference>
<feature type="compositionally biased region" description="Basic and acidic residues" evidence="5">
    <location>
        <begin position="363"/>
        <end position="379"/>
    </location>
</feature>
<feature type="region of interest" description="Disordered" evidence="5">
    <location>
        <begin position="358"/>
        <end position="379"/>
    </location>
</feature>